<dbReference type="Gene3D" id="1.10.10.10">
    <property type="entry name" value="Winged helix-like DNA-binding domain superfamily/Winged helix DNA-binding domain"/>
    <property type="match status" value="2"/>
</dbReference>
<protein>
    <recommendedName>
        <fullName evidence="2 7">Vacuolar protein-sorting-associated protein 36</fullName>
    </recommendedName>
    <alternativeName>
        <fullName evidence="6 7">ESCRT-II complex subunit VPS36</fullName>
    </alternativeName>
</protein>
<dbReference type="AlphaFoldDB" id="A0A2M4BQY4"/>
<dbReference type="GO" id="GO:0000814">
    <property type="term" value="C:ESCRT II complex"/>
    <property type="evidence" value="ECO:0007669"/>
    <property type="project" value="UniProtKB-UniRule"/>
</dbReference>
<evidence type="ECO:0000256" key="2">
    <source>
        <dbReference type="ARBA" id="ARBA00017953"/>
    </source>
</evidence>
<dbReference type="GO" id="GO:0043130">
    <property type="term" value="F:ubiquitin binding"/>
    <property type="evidence" value="ECO:0007669"/>
    <property type="project" value="UniProtKB-UniRule"/>
</dbReference>
<keyword evidence="7" id="KW-0967">Endosome</keyword>
<dbReference type="FunFam" id="1.10.10.10:FF:000416">
    <property type="entry name" value="Vacuolar protein-sorting-associated protein 36"/>
    <property type="match status" value="1"/>
</dbReference>
<name>A0A2M4BQY4_9DIPT</name>
<dbReference type="EMBL" id="GGFJ01006273">
    <property type="protein sequence ID" value="MBW55414.1"/>
    <property type="molecule type" value="Transcribed_RNA"/>
</dbReference>
<dbReference type="InterPro" id="IPR036390">
    <property type="entry name" value="WH_DNA-bd_sf"/>
</dbReference>
<dbReference type="GO" id="GO:0032266">
    <property type="term" value="F:phosphatidylinositol-3-phosphate binding"/>
    <property type="evidence" value="ECO:0007669"/>
    <property type="project" value="UniProtKB-UniRule"/>
</dbReference>
<keyword evidence="5 7" id="KW-0653">Protein transport</keyword>
<evidence type="ECO:0000256" key="7">
    <source>
        <dbReference type="RuleBase" id="RU367095"/>
    </source>
</evidence>
<dbReference type="InterPro" id="IPR021648">
    <property type="entry name" value="GLUE_dom"/>
</dbReference>
<evidence type="ECO:0000256" key="5">
    <source>
        <dbReference type="ARBA" id="ARBA00022927"/>
    </source>
</evidence>
<dbReference type="GO" id="GO:0043328">
    <property type="term" value="P:protein transport to vacuole involved in ubiquitin-dependent protein catabolic process via the multivesicular body sorting pathway"/>
    <property type="evidence" value="ECO:0007669"/>
    <property type="project" value="UniProtKB-UniRule"/>
</dbReference>
<dbReference type="Gene3D" id="2.30.29.30">
    <property type="entry name" value="Pleckstrin-homology domain (PH domain)/Phosphotyrosine-binding domain (PTB)"/>
    <property type="match status" value="1"/>
</dbReference>
<dbReference type="SUPFAM" id="SSF46785">
    <property type="entry name" value="Winged helix' DNA-binding domain"/>
    <property type="match status" value="2"/>
</dbReference>
<dbReference type="GO" id="GO:0031902">
    <property type="term" value="C:late endosome membrane"/>
    <property type="evidence" value="ECO:0007669"/>
    <property type="project" value="UniProtKB-UniRule"/>
</dbReference>
<dbReference type="InterPro" id="IPR011993">
    <property type="entry name" value="PH-like_dom_sf"/>
</dbReference>
<proteinExistence type="inferred from homology"/>
<dbReference type="FunFam" id="2.30.29.30:FF:000550">
    <property type="entry name" value="Vacuolar protein-sorting-associated protein 36"/>
    <property type="match status" value="1"/>
</dbReference>
<dbReference type="Pfam" id="PF04157">
    <property type="entry name" value="EAP30"/>
    <property type="match status" value="1"/>
</dbReference>
<dbReference type="SUPFAM" id="SSF50729">
    <property type="entry name" value="PH domain-like"/>
    <property type="match status" value="1"/>
</dbReference>
<evidence type="ECO:0000256" key="4">
    <source>
        <dbReference type="ARBA" id="ARBA00022490"/>
    </source>
</evidence>
<reference evidence="9" key="1">
    <citation type="submission" date="2018-01" db="EMBL/GenBank/DDBJ databases">
        <title>An insight into the sialome of Amazonian anophelines.</title>
        <authorList>
            <person name="Ribeiro J.M."/>
            <person name="Scarpassa V."/>
            <person name="Calvo E."/>
        </authorList>
    </citation>
    <scope>NUCLEOTIDE SEQUENCE</scope>
    <source>
        <tissue evidence="9">Salivary glands</tissue>
    </source>
</reference>
<dbReference type="PANTHER" id="PTHR13128:SF12">
    <property type="entry name" value="VACUOLAR PROTEIN-SORTING-ASSOCIATED PROTEIN 36"/>
    <property type="match status" value="1"/>
</dbReference>
<dbReference type="InterPro" id="IPR037855">
    <property type="entry name" value="Vps36"/>
</dbReference>
<sequence length="390" mass="43310">MNRFEYCQARLWENESFVAKDRNIKLYDGDEKTSYADGELILTSHRLLWGRNGELARGENALSLQLLYVTSFEQEEASSMLFGKKKRLILRLAEVSADKTPGPMDNSLAHFVKISGRNGVSQAFVDSLKATLSARVWTATTPDHPSGSVPATATANTARTLRTGIGGIERGLAEKQKQTDQNISLAFQDLDKLMEMAKDMVAVTKVVSSKIRERHGEVSEDETVRFKSYLMSLGIDDPVTRDGTRSSSEYFMKLSQQLCEMLLDPITEAGGMMSLADVYCRVNRARGLELLSPEDILNACKLLTGPITLRSFPSGAMVLQLETHDDALVSRRTSELVNQYTSISTDELARCEAISLILAKERLLAAESVGLLCRDESIEGLRFYGNKFIQ</sequence>
<accession>A0A2M4BQY4</accession>
<organism evidence="9">
    <name type="scientific">Anopheles marajoara</name>
    <dbReference type="NCBI Taxonomy" id="58244"/>
    <lineage>
        <taxon>Eukaryota</taxon>
        <taxon>Metazoa</taxon>
        <taxon>Ecdysozoa</taxon>
        <taxon>Arthropoda</taxon>
        <taxon>Hexapoda</taxon>
        <taxon>Insecta</taxon>
        <taxon>Pterygota</taxon>
        <taxon>Neoptera</taxon>
        <taxon>Endopterygota</taxon>
        <taxon>Diptera</taxon>
        <taxon>Nematocera</taxon>
        <taxon>Culicoidea</taxon>
        <taxon>Culicidae</taxon>
        <taxon>Anophelinae</taxon>
        <taxon>Anopheles</taxon>
    </lineage>
</organism>
<evidence type="ECO:0000256" key="1">
    <source>
        <dbReference type="ARBA" id="ARBA00009697"/>
    </source>
</evidence>
<keyword evidence="3 7" id="KW-0813">Transport</keyword>
<evidence type="ECO:0000259" key="8">
    <source>
        <dbReference type="PROSITE" id="PS51495"/>
    </source>
</evidence>
<dbReference type="InterPro" id="IPR036388">
    <property type="entry name" value="WH-like_DNA-bd_sf"/>
</dbReference>
<evidence type="ECO:0000313" key="9">
    <source>
        <dbReference type="EMBL" id="MBW55414.1"/>
    </source>
</evidence>
<dbReference type="Pfam" id="PF11605">
    <property type="entry name" value="Vps36_ESCRT-II"/>
    <property type="match status" value="1"/>
</dbReference>
<comment type="function">
    <text evidence="7">Component of the ESCRT-II complex (endosomal sorting complex required for transport II), which is required for multivesicular body (MVB) formation and sorting of endosomal cargo proteins into MVBs.</text>
</comment>
<dbReference type="PROSITE" id="PS51495">
    <property type="entry name" value="GLUE"/>
    <property type="match status" value="1"/>
</dbReference>
<evidence type="ECO:0000256" key="6">
    <source>
        <dbReference type="ARBA" id="ARBA00030114"/>
    </source>
</evidence>
<keyword evidence="4 7" id="KW-0963">Cytoplasm</keyword>
<comment type="similarity">
    <text evidence="1 7">Belongs to the VPS36 family.</text>
</comment>
<comment type="subunit">
    <text evidence="7">Component of the endosomal sorting complex required for transport II (ESCRT-II).</text>
</comment>
<dbReference type="PANTHER" id="PTHR13128">
    <property type="entry name" value="VACUOLAR PROTEIN-SORTING-ASSOCIATED PROTEIN 36"/>
    <property type="match status" value="1"/>
</dbReference>
<dbReference type="InterPro" id="IPR040608">
    <property type="entry name" value="Snf8/Vps36"/>
</dbReference>
<dbReference type="Gene3D" id="6.10.140.260">
    <property type="match status" value="1"/>
</dbReference>
<feature type="domain" description="GLUE N-terminal" evidence="8">
    <location>
        <begin position="1"/>
        <end position="144"/>
    </location>
</feature>
<evidence type="ECO:0000256" key="3">
    <source>
        <dbReference type="ARBA" id="ARBA00022448"/>
    </source>
</evidence>
<comment type="subcellular location">
    <subcellularLocation>
        <location evidence="7">Cytoplasm</location>
    </subcellularLocation>
    <subcellularLocation>
        <location evidence="7">Endosome</location>
    </subcellularLocation>
</comment>